<dbReference type="AlphaFoldDB" id="A0A7Y0HEU8"/>
<reference evidence="1" key="1">
    <citation type="submission" date="2020-04" db="EMBL/GenBank/DDBJ databases">
        <title>Genome Sequencing for Pseudoaltermonas arctica.</title>
        <authorList>
            <person name="Elkins N.S."/>
        </authorList>
    </citation>
    <scope>NUCLEOTIDE SEQUENCE [LARGE SCALE GENOMIC DNA]</scope>
    <source>
        <strain evidence="1">NEC-BIFX-2020_0012</strain>
    </source>
</reference>
<protein>
    <submittedName>
        <fullName evidence="1">Uncharacterized protein</fullName>
    </submittedName>
</protein>
<gene>
    <name evidence="1" type="ORF">HHO47_17480</name>
</gene>
<proteinExistence type="predicted"/>
<dbReference type="Proteomes" id="UP000570493">
    <property type="component" value="Unassembled WGS sequence"/>
</dbReference>
<keyword evidence="2" id="KW-1185">Reference proteome</keyword>
<evidence type="ECO:0000313" key="2">
    <source>
        <dbReference type="Proteomes" id="UP000570493"/>
    </source>
</evidence>
<name>A0A7Y0HEU8_9GAMM</name>
<evidence type="ECO:0000313" key="1">
    <source>
        <dbReference type="EMBL" id="NMM42549.1"/>
    </source>
</evidence>
<organism evidence="1 2">
    <name type="scientific">Pseudoalteromonas arctica</name>
    <dbReference type="NCBI Taxonomy" id="394751"/>
    <lineage>
        <taxon>Bacteria</taxon>
        <taxon>Pseudomonadati</taxon>
        <taxon>Pseudomonadota</taxon>
        <taxon>Gammaproteobacteria</taxon>
        <taxon>Alteromonadales</taxon>
        <taxon>Pseudoalteromonadaceae</taxon>
        <taxon>Pseudoalteromonas</taxon>
    </lineage>
</organism>
<accession>A0A7Y0HEU8</accession>
<sequence length="159" mass="18325">MDIEEFFEVAKASNLRIQLDEVKTVRSHRLSNEALFHLPFISMVVLLMAKERRKPNTPELGQLVGECIERSIKEFKGSSQHLGWSANLRVRTVKALSFLEIANLVSVNNRKTKLEATELGKKVINKAIDEKSDLSYNLLLIQRNYRNICREKQMELELA</sequence>
<comment type="caution">
    <text evidence="1">The sequence shown here is derived from an EMBL/GenBank/DDBJ whole genome shotgun (WGS) entry which is preliminary data.</text>
</comment>
<dbReference type="RefSeq" id="WP_169021452.1">
    <property type="nucleotide sequence ID" value="NZ_JABBMT010000043.1"/>
</dbReference>
<dbReference type="EMBL" id="JABBMT010000043">
    <property type="protein sequence ID" value="NMM42549.1"/>
    <property type="molecule type" value="Genomic_DNA"/>
</dbReference>